<dbReference type="AlphaFoldDB" id="A0A5R8WVE9"/>
<evidence type="ECO:0000313" key="3">
    <source>
        <dbReference type="EMBL" id="TLM96500.1"/>
    </source>
</evidence>
<dbReference type="Proteomes" id="UP000305517">
    <property type="component" value="Unassembled WGS sequence"/>
</dbReference>
<accession>A0A5R8WVE9</accession>
<dbReference type="GO" id="GO:0016757">
    <property type="term" value="F:glycosyltransferase activity"/>
    <property type="evidence" value="ECO:0007669"/>
    <property type="project" value="UniProtKB-ARBA"/>
</dbReference>
<dbReference type="OrthoDB" id="925984at2"/>
<evidence type="ECO:0000259" key="2">
    <source>
        <dbReference type="Pfam" id="PF13579"/>
    </source>
</evidence>
<dbReference type="InterPro" id="IPR028098">
    <property type="entry name" value="Glyco_trans_4-like_N"/>
</dbReference>
<keyword evidence="3" id="KW-0808">Transferase</keyword>
<gene>
    <name evidence="3" type="ORF">FDY95_00425</name>
</gene>
<reference evidence="3 4" key="1">
    <citation type="submission" date="2019-05" db="EMBL/GenBank/DDBJ databases">
        <title>Hymenobacter edaphi sp. nov., isolated from abandoned arsenic-contaminated farmland soil.</title>
        <authorList>
            <person name="Nie L."/>
        </authorList>
    </citation>
    <scope>NUCLEOTIDE SEQUENCE [LARGE SCALE GENOMIC DNA]</scope>
    <source>
        <strain evidence="3 4">1-3-3-8</strain>
    </source>
</reference>
<comment type="caution">
    <text evidence="3">The sequence shown here is derived from an EMBL/GenBank/DDBJ whole genome shotgun (WGS) entry which is preliminary data.</text>
</comment>
<keyword evidence="4" id="KW-1185">Reference proteome</keyword>
<dbReference type="SUPFAM" id="SSF53756">
    <property type="entry name" value="UDP-Glycosyltransferase/glycogen phosphorylase"/>
    <property type="match status" value="1"/>
</dbReference>
<proteinExistence type="predicted"/>
<evidence type="ECO:0000256" key="1">
    <source>
        <dbReference type="SAM" id="MobiDB-lite"/>
    </source>
</evidence>
<organism evidence="3 4">
    <name type="scientific">Hymenobacter jeollabukensis</name>
    <dbReference type="NCBI Taxonomy" id="2025313"/>
    <lineage>
        <taxon>Bacteria</taxon>
        <taxon>Pseudomonadati</taxon>
        <taxon>Bacteroidota</taxon>
        <taxon>Cytophagia</taxon>
        <taxon>Cytophagales</taxon>
        <taxon>Hymenobacteraceae</taxon>
        <taxon>Hymenobacter</taxon>
    </lineage>
</organism>
<dbReference type="EMBL" id="VAJM01000001">
    <property type="protein sequence ID" value="TLM96500.1"/>
    <property type="molecule type" value="Genomic_DNA"/>
</dbReference>
<name>A0A5R8WVE9_9BACT</name>
<evidence type="ECO:0000313" key="4">
    <source>
        <dbReference type="Proteomes" id="UP000305517"/>
    </source>
</evidence>
<feature type="domain" description="Glycosyltransferase subfamily 4-like N-terminal" evidence="2">
    <location>
        <begin position="59"/>
        <end position="210"/>
    </location>
</feature>
<dbReference type="Gene3D" id="3.40.50.2000">
    <property type="entry name" value="Glycogen Phosphorylase B"/>
    <property type="match status" value="1"/>
</dbReference>
<dbReference type="Pfam" id="PF13579">
    <property type="entry name" value="Glyco_trans_4_4"/>
    <property type="match status" value="1"/>
</dbReference>
<sequence length="431" mass="47665">MSVIKSDVENGCTGGGGRQRRESSRFGLVLPPSRPTPFILLASVLKPTDDTRMYEKFGRTLAAAGYLPIIAGRGAGPTPIVTAEGIIQVELFHGHRLGFSRLLAQWEYWRLLRKMKPELVIVHAPELLPLTLLWHRRTGRPFLYDVRENYALNIRTQQVYQGGIKRLLARAVTWVEARAARRAAAVLLAERSYADELPWLPAGRTVVLENKYAPPSAEQPHSYSRAPLNLSTTAEPLRLLYSGTISALNGVFDAIELARQLRAVWPGLTLTVIGYCQQPAELAQLRQLAAEHSAWLRLIGGAEPVPHAAIVAEIGWHHLGLLPYREHPSSWRCLPTKLYEYLASGLPVLIPPNPLWAAEVQRHEAGLVVDFRQPQLDAPALARQLSGRRFYPQGPVAAARWDSEAPRLLAAVRAAVRAALPAETARPGPPL</sequence>
<feature type="region of interest" description="Disordered" evidence="1">
    <location>
        <begin position="1"/>
        <end position="25"/>
    </location>
</feature>
<protein>
    <submittedName>
        <fullName evidence="3">Glycosyltransferase family 4 protein</fullName>
    </submittedName>
</protein>